<evidence type="ECO:0000313" key="2">
    <source>
        <dbReference type="Proteomes" id="UP000800200"/>
    </source>
</evidence>
<evidence type="ECO:0000313" key="1">
    <source>
        <dbReference type="EMBL" id="KAF2186148.1"/>
    </source>
</evidence>
<gene>
    <name evidence="1" type="ORF">K469DRAFT_738544</name>
</gene>
<dbReference type="PANTHER" id="PTHR48312">
    <property type="match status" value="1"/>
</dbReference>
<protein>
    <submittedName>
        <fullName evidence="1">Uncharacterized protein</fullName>
    </submittedName>
</protein>
<dbReference type="Proteomes" id="UP000800200">
    <property type="component" value="Unassembled WGS sequence"/>
</dbReference>
<dbReference type="EMBL" id="ML994630">
    <property type="protein sequence ID" value="KAF2186148.1"/>
    <property type="molecule type" value="Genomic_DNA"/>
</dbReference>
<accession>A0A6A6E6P7</accession>
<dbReference type="AlphaFoldDB" id="A0A6A6E6P7"/>
<proteinExistence type="predicted"/>
<name>A0A6A6E6P7_9PEZI</name>
<keyword evidence="2" id="KW-1185">Reference proteome</keyword>
<reference evidence="1" key="1">
    <citation type="journal article" date="2020" name="Stud. Mycol.">
        <title>101 Dothideomycetes genomes: a test case for predicting lifestyles and emergence of pathogens.</title>
        <authorList>
            <person name="Haridas S."/>
            <person name="Albert R."/>
            <person name="Binder M."/>
            <person name="Bloem J."/>
            <person name="Labutti K."/>
            <person name="Salamov A."/>
            <person name="Andreopoulos B."/>
            <person name="Baker S."/>
            <person name="Barry K."/>
            <person name="Bills G."/>
            <person name="Bluhm B."/>
            <person name="Cannon C."/>
            <person name="Castanera R."/>
            <person name="Culley D."/>
            <person name="Daum C."/>
            <person name="Ezra D."/>
            <person name="Gonzalez J."/>
            <person name="Henrissat B."/>
            <person name="Kuo A."/>
            <person name="Liang C."/>
            <person name="Lipzen A."/>
            <person name="Lutzoni F."/>
            <person name="Magnuson J."/>
            <person name="Mondo S."/>
            <person name="Nolan M."/>
            <person name="Ohm R."/>
            <person name="Pangilinan J."/>
            <person name="Park H.-J."/>
            <person name="Ramirez L."/>
            <person name="Alfaro M."/>
            <person name="Sun H."/>
            <person name="Tritt A."/>
            <person name="Yoshinaga Y."/>
            <person name="Zwiers L.-H."/>
            <person name="Turgeon B."/>
            <person name="Goodwin S."/>
            <person name="Spatafora J."/>
            <person name="Crous P."/>
            <person name="Grigoriev I."/>
        </authorList>
    </citation>
    <scope>NUCLEOTIDE SEQUENCE</scope>
    <source>
        <strain evidence="1">CBS 207.26</strain>
    </source>
</reference>
<dbReference type="PANTHER" id="PTHR48312:SF1">
    <property type="entry name" value="SULFOTRANSFERASE"/>
    <property type="match status" value="1"/>
</dbReference>
<organism evidence="1 2">
    <name type="scientific">Zopfia rhizophila CBS 207.26</name>
    <dbReference type="NCBI Taxonomy" id="1314779"/>
    <lineage>
        <taxon>Eukaryota</taxon>
        <taxon>Fungi</taxon>
        <taxon>Dikarya</taxon>
        <taxon>Ascomycota</taxon>
        <taxon>Pezizomycotina</taxon>
        <taxon>Dothideomycetes</taxon>
        <taxon>Dothideomycetes incertae sedis</taxon>
        <taxon>Zopfiaceae</taxon>
        <taxon>Zopfia</taxon>
    </lineage>
</organism>
<sequence>MSSESSTPKTHHNMLLTHLRTSSHLLNRLLSLPSQPYIHQQPSDGYFFLEPTSLRFRRHIAGKNVSTWTDEQKRNMKEAFQRSYESLENWMREAESVGKKVFVKDHVLWMVEPVSETRFLHGIDSEGEEPFTDRKRSERNETCFPDTVLKKWKPTFLIRHPALAFPSSLRTSIENEGLDVALKVEGVHAWEMKYHWSRVLYDWYATSLAPTEKSIRIEGVEWPIVLDADDIQNPSLVKKYATIAGLDPERSSLSKISKMEKKMKSTILGSSGIVPEKTAEGLDLEREREKWKVEFGGELGKKIRQWVDRAVEDYEYLKERRLRV</sequence>
<dbReference type="OrthoDB" id="3650366at2759"/>